<evidence type="ECO:0000313" key="1">
    <source>
        <dbReference type="EMBL" id="MUU79892.1"/>
    </source>
</evidence>
<gene>
    <name evidence="1" type="ORF">GN138_15695</name>
</gene>
<comment type="caution">
    <text evidence="1">The sequence shown here is derived from an EMBL/GenBank/DDBJ whole genome shotgun (WGS) entry which is preliminary data.</text>
</comment>
<accession>A0A6L6UG06</accession>
<dbReference type="EMBL" id="WOWS01000011">
    <property type="protein sequence ID" value="MUU79892.1"/>
    <property type="molecule type" value="Genomic_DNA"/>
</dbReference>
<evidence type="ECO:0000313" key="2">
    <source>
        <dbReference type="Proteomes" id="UP000478208"/>
    </source>
</evidence>
<dbReference type="Proteomes" id="UP000478208">
    <property type="component" value="Unassembled WGS sequence"/>
</dbReference>
<dbReference type="AlphaFoldDB" id="A0A6L6UG06"/>
<sequence length="241" mass="28222">MSWYSKIKSKIEKKDDSPELKRGQVKHILISEFERELPEFNFLEYRNGCYTFENIRTISGRNVYEHLHITFALKDRNLSCSVASRINKNYLRSNRYNTGLINRHIDLIVLKKGTGVIPVEEAYYFHNRRVKTTTGIIKQIAKDFNKFGKSFLQKQVKQFEKSELLKTGFNFIDNLVIDKSELNDQMEKDLNSGGHLISSIKNETYLNLKSELQNVKGINRETRKNIPKLAYELLEFYAVGK</sequence>
<reference evidence="1 2" key="1">
    <citation type="submission" date="2019-12" db="EMBL/GenBank/DDBJ databases">
        <authorList>
            <person name="Li J."/>
        </authorList>
    </citation>
    <scope>NUCLEOTIDE SEQUENCE [LARGE SCALE GENOMIC DNA]</scope>
    <source>
        <strain evidence="1 2">HL2-2</strain>
    </source>
</reference>
<dbReference type="RefSeq" id="WP_157364948.1">
    <property type="nucleotide sequence ID" value="NZ_WOWS01000011.1"/>
</dbReference>
<proteinExistence type="predicted"/>
<keyword evidence="2" id="KW-1185">Reference proteome</keyword>
<protein>
    <submittedName>
        <fullName evidence="1">Uncharacterized protein</fullName>
    </submittedName>
</protein>
<organism evidence="1 2">
    <name type="scientific">Winogradskyella endarachnes</name>
    <dbReference type="NCBI Taxonomy" id="2681965"/>
    <lineage>
        <taxon>Bacteria</taxon>
        <taxon>Pseudomonadati</taxon>
        <taxon>Bacteroidota</taxon>
        <taxon>Flavobacteriia</taxon>
        <taxon>Flavobacteriales</taxon>
        <taxon>Flavobacteriaceae</taxon>
        <taxon>Winogradskyella</taxon>
    </lineage>
</organism>
<name>A0A6L6UG06_9FLAO</name>